<dbReference type="AlphaFoldDB" id="A0A073JMF2"/>
<dbReference type="InterPro" id="IPR036291">
    <property type="entry name" value="NAD(P)-bd_dom_sf"/>
</dbReference>
<sequence length="307" mass="33339">MRKIGIIGLGHVGEMLANQLVMNGKVDELVLIDEKDQLAIAIQADLNDAQTVLATHTKIIIQDYAALADADILITAFGKSALMKQQPMAELETSYQQALQVGNKIFKSDFSGILINLTNPNEAITAVLQQKVGLPQKQVIGIGTVVETARLYRAIAEAAKVAAANVTGFVYGQHDGHQVFAWSTVRVNGQPLTAAINGHHLDQSQLKIKANLSNWYTLDGLGYNVSAVTAWTLRIITAIFADEQLALPVAIYQPQYSTYISFPALIGRQGIGNLLLLNLYPLEEEEIKSAAATIKHQLDSLKNIKGE</sequence>
<dbReference type="SUPFAM" id="SSF56327">
    <property type="entry name" value="LDH C-terminal domain-like"/>
    <property type="match status" value="1"/>
</dbReference>
<dbReference type="EMBL" id="JOSX01000013">
    <property type="protein sequence ID" value="KEK15543.1"/>
    <property type="molecule type" value="Genomic_DNA"/>
</dbReference>
<name>A0A073JMF2_LIMRT</name>
<dbReference type="Proteomes" id="UP000027731">
    <property type="component" value="Unassembled WGS sequence"/>
</dbReference>
<dbReference type="InterPro" id="IPR001236">
    <property type="entry name" value="Lactate/malate_DH_N"/>
</dbReference>
<dbReference type="GO" id="GO:0004459">
    <property type="term" value="F:L-lactate dehydrogenase (NAD+) activity"/>
    <property type="evidence" value="ECO:0007669"/>
    <property type="project" value="TreeGrafter"/>
</dbReference>
<dbReference type="Gene3D" id="3.40.50.720">
    <property type="entry name" value="NAD(P)-binding Rossmann-like Domain"/>
    <property type="match status" value="1"/>
</dbReference>
<feature type="domain" description="Lactate/malate dehydrogenase N-terminal" evidence="1">
    <location>
        <begin position="3"/>
        <end position="141"/>
    </location>
</feature>
<dbReference type="PATRIC" id="fig|1598.90.peg.861"/>
<dbReference type="InterPro" id="IPR001557">
    <property type="entry name" value="L-lactate/malate_DH"/>
</dbReference>
<reference evidence="2 3" key="1">
    <citation type="submission" date="2014-06" db="EMBL/GenBank/DDBJ databases">
        <title>Genetic determinant of reutericyclin biosynthesis of Lactobacillus reuteri.</title>
        <authorList>
            <person name="Lin X."/>
            <person name="Duar R."/>
            <person name="Walter J."/>
            <person name="Gaenzle M."/>
        </authorList>
    </citation>
    <scope>NUCLEOTIDE SEQUENCE [LARGE SCALE GENOMIC DNA]</scope>
    <source>
        <strain evidence="2 3">LTH2584</strain>
    </source>
</reference>
<dbReference type="Gene3D" id="3.90.110.10">
    <property type="entry name" value="Lactate dehydrogenase/glycoside hydrolase, family 4, C-terminal"/>
    <property type="match status" value="1"/>
</dbReference>
<dbReference type="PIRSF" id="PIRSF000102">
    <property type="entry name" value="Lac_mal_DH"/>
    <property type="match status" value="1"/>
</dbReference>
<dbReference type="PANTHER" id="PTHR43128">
    <property type="entry name" value="L-2-HYDROXYCARBOXYLATE DEHYDROGENASE (NAD(P)(+))"/>
    <property type="match status" value="1"/>
</dbReference>
<protein>
    <submittedName>
        <fullName evidence="2">Malate dehydrogenase</fullName>
    </submittedName>
</protein>
<proteinExistence type="predicted"/>
<organism evidence="2 3">
    <name type="scientific">Limosilactobacillus reuteri</name>
    <name type="common">Lactobacillus reuteri</name>
    <dbReference type="NCBI Taxonomy" id="1598"/>
    <lineage>
        <taxon>Bacteria</taxon>
        <taxon>Bacillati</taxon>
        <taxon>Bacillota</taxon>
        <taxon>Bacilli</taxon>
        <taxon>Lactobacillales</taxon>
        <taxon>Lactobacillaceae</taxon>
        <taxon>Limosilactobacillus</taxon>
    </lineage>
</organism>
<evidence type="ECO:0000313" key="2">
    <source>
        <dbReference type="EMBL" id="KEK15543.1"/>
    </source>
</evidence>
<comment type="caution">
    <text evidence="2">The sequence shown here is derived from an EMBL/GenBank/DDBJ whole genome shotgun (WGS) entry which is preliminary data.</text>
</comment>
<evidence type="ECO:0000259" key="1">
    <source>
        <dbReference type="Pfam" id="PF00056"/>
    </source>
</evidence>
<evidence type="ECO:0000313" key="3">
    <source>
        <dbReference type="Proteomes" id="UP000027731"/>
    </source>
</evidence>
<dbReference type="Pfam" id="PF00056">
    <property type="entry name" value="Ldh_1_N"/>
    <property type="match status" value="1"/>
</dbReference>
<dbReference type="PANTHER" id="PTHR43128:SF31">
    <property type="entry name" value="L-LACTATE DEHYDROGENASE"/>
    <property type="match status" value="1"/>
</dbReference>
<accession>A0A073JMF2</accession>
<dbReference type="GO" id="GO:0006089">
    <property type="term" value="P:lactate metabolic process"/>
    <property type="evidence" value="ECO:0007669"/>
    <property type="project" value="TreeGrafter"/>
</dbReference>
<gene>
    <name evidence="2" type="ORF">LR3_07155</name>
</gene>
<dbReference type="InterPro" id="IPR015955">
    <property type="entry name" value="Lactate_DH/Glyco_Ohase_4_C"/>
</dbReference>
<dbReference type="PRINTS" id="PR00086">
    <property type="entry name" value="LLDHDRGNASE"/>
</dbReference>
<dbReference type="SUPFAM" id="SSF51735">
    <property type="entry name" value="NAD(P)-binding Rossmann-fold domains"/>
    <property type="match status" value="1"/>
</dbReference>